<reference evidence="1 2" key="1">
    <citation type="journal article" date="2014" name="Genome Announc.">
        <title>Draft Genome Sequence of Propane- and Butane-Oxidizing Actinobacterium Rhodococcus ruber IEGM 231.</title>
        <authorList>
            <person name="Ivshina I.B."/>
            <person name="Kuyukina M.S."/>
            <person name="Krivoruchko A.V."/>
            <person name="Barbe V."/>
            <person name="Fischer C."/>
        </authorList>
    </citation>
    <scope>NUCLEOTIDE SEQUENCE [LARGE SCALE GENOMIC DNA]</scope>
</reference>
<dbReference type="OrthoDB" id="4870479at2"/>
<dbReference type="Pfam" id="PF04250">
    <property type="entry name" value="DUF429"/>
    <property type="match status" value="1"/>
</dbReference>
<gene>
    <name evidence="1" type="ORF">RHRU231_960012</name>
</gene>
<dbReference type="InterPro" id="IPR007362">
    <property type="entry name" value="DUF429"/>
</dbReference>
<accession>A0A098BUT7</accession>
<evidence type="ECO:0000313" key="2">
    <source>
        <dbReference type="Proteomes" id="UP000042997"/>
    </source>
</evidence>
<sequence>MHGAQYGCKLPGRAADTVAFVKTIGVDLAAEPAKTAVATLAWEHGTATVQALRLGATDPEIVAAIVAADRSGIDAPFGWPDAFVEFLGAHHRLEYSRERALSSRPGRLPLVRRSTDRVVHARTGIVPLSVSADLIAHVALRCAGLLAELDAVGVEVDRVDGAVVEAYPAAALQGWGLPFKGYKSAKNREVRAASVAALERALPGLTLGGFRDLCVDSDDAFDAVVAGLVARAAALGRTVRPDAAQHAVAVREGWIHLPVCGIGELL</sequence>
<organism evidence="1 2">
    <name type="scientific">Rhodococcus ruber</name>
    <dbReference type="NCBI Taxonomy" id="1830"/>
    <lineage>
        <taxon>Bacteria</taxon>
        <taxon>Bacillati</taxon>
        <taxon>Actinomycetota</taxon>
        <taxon>Actinomycetes</taxon>
        <taxon>Mycobacteriales</taxon>
        <taxon>Nocardiaceae</taxon>
        <taxon>Rhodococcus</taxon>
    </lineage>
</organism>
<dbReference type="eggNOG" id="COG2410">
    <property type="taxonomic scope" value="Bacteria"/>
</dbReference>
<protein>
    <recommendedName>
        <fullName evidence="3">DUF429 domain-containing protein</fullName>
    </recommendedName>
</protein>
<dbReference type="RefSeq" id="WP_082061377.1">
    <property type="nucleotide sequence ID" value="NZ_CP129899.1"/>
</dbReference>
<proteinExistence type="predicted"/>
<name>A0A098BUT7_9NOCA</name>
<evidence type="ECO:0000313" key="1">
    <source>
        <dbReference type="EMBL" id="CDZ92483.1"/>
    </source>
</evidence>
<dbReference type="Proteomes" id="UP000042997">
    <property type="component" value="Unassembled WGS sequence"/>
</dbReference>
<dbReference type="EMBL" id="CCSD01000112">
    <property type="protein sequence ID" value="CDZ92483.1"/>
    <property type="molecule type" value="Genomic_DNA"/>
</dbReference>
<evidence type="ECO:0008006" key="3">
    <source>
        <dbReference type="Google" id="ProtNLM"/>
    </source>
</evidence>
<dbReference type="AlphaFoldDB" id="A0A098BUT7"/>